<sequence>MPEKHYSEWQTNYSPDERTVPEERFVVRTDELLLKHLPDKSIPWQAGLPPLWARGFTPRTLFDLGCGIGGFTRAVLTRLGEWGCLRHLEQVVLVERDTTLFSGGADALHSHLTETVAAVLASFGKDNARIHVLLENMEITTSGRSHASGFIPILEPWRGNSDLIIASHITYYFGDGSGHGLIDLLRRYYLSTGGLIWCVIRKQCCPIYLARADVLRELGKQDPKPFDYAEHFESSVLPTLPEVILTDKSDQEFLIGKKRGEYEEAAYYLMWREAPAGNWSTPHAKAVMGLSNQPEPLFCERHFIIGKEHAK</sequence>
<proteinExistence type="predicted"/>
<organism evidence="1">
    <name type="scientific">Candidatus Kentrum sp. DK</name>
    <dbReference type="NCBI Taxonomy" id="2126562"/>
    <lineage>
        <taxon>Bacteria</taxon>
        <taxon>Pseudomonadati</taxon>
        <taxon>Pseudomonadota</taxon>
        <taxon>Gammaproteobacteria</taxon>
        <taxon>Candidatus Kentrum</taxon>
    </lineage>
</organism>
<dbReference type="SUPFAM" id="SSF53335">
    <property type="entry name" value="S-adenosyl-L-methionine-dependent methyltransferases"/>
    <property type="match status" value="1"/>
</dbReference>
<name>A0A450SR75_9GAMM</name>
<reference evidence="1" key="1">
    <citation type="submission" date="2019-02" db="EMBL/GenBank/DDBJ databases">
        <authorList>
            <person name="Gruber-Vodicka R. H."/>
            <person name="Seah K. B. B."/>
        </authorList>
    </citation>
    <scope>NUCLEOTIDE SEQUENCE</scope>
    <source>
        <strain evidence="1">BECK_DK47</strain>
    </source>
</reference>
<gene>
    <name evidence="1" type="ORF">BECKDK2373B_GA0170837_105915</name>
</gene>
<dbReference type="AlphaFoldDB" id="A0A450SR75"/>
<evidence type="ECO:0000313" key="1">
    <source>
        <dbReference type="EMBL" id="VFJ56533.1"/>
    </source>
</evidence>
<evidence type="ECO:0008006" key="2">
    <source>
        <dbReference type="Google" id="ProtNLM"/>
    </source>
</evidence>
<accession>A0A450SR75</accession>
<dbReference type="InterPro" id="IPR029063">
    <property type="entry name" value="SAM-dependent_MTases_sf"/>
</dbReference>
<dbReference type="EMBL" id="CAADEX010000059">
    <property type="protein sequence ID" value="VFJ56533.1"/>
    <property type="molecule type" value="Genomic_DNA"/>
</dbReference>
<protein>
    <recommendedName>
        <fullName evidence="2">Methyltransferase domain-containing protein</fullName>
    </recommendedName>
</protein>